<accession>A0ABD1NG17</accession>
<dbReference type="EMBL" id="JBGMDY010000001">
    <property type="protein sequence ID" value="KAL2346070.1"/>
    <property type="molecule type" value="Genomic_DNA"/>
</dbReference>
<name>A0ABD1NG17_9FABA</name>
<evidence type="ECO:0000313" key="1">
    <source>
        <dbReference type="EMBL" id="KAL2346070.1"/>
    </source>
</evidence>
<organism evidence="1 2">
    <name type="scientific">Flemingia macrophylla</name>
    <dbReference type="NCBI Taxonomy" id="520843"/>
    <lineage>
        <taxon>Eukaryota</taxon>
        <taxon>Viridiplantae</taxon>
        <taxon>Streptophyta</taxon>
        <taxon>Embryophyta</taxon>
        <taxon>Tracheophyta</taxon>
        <taxon>Spermatophyta</taxon>
        <taxon>Magnoliopsida</taxon>
        <taxon>eudicotyledons</taxon>
        <taxon>Gunneridae</taxon>
        <taxon>Pentapetalae</taxon>
        <taxon>rosids</taxon>
        <taxon>fabids</taxon>
        <taxon>Fabales</taxon>
        <taxon>Fabaceae</taxon>
        <taxon>Papilionoideae</taxon>
        <taxon>50 kb inversion clade</taxon>
        <taxon>NPAAA clade</taxon>
        <taxon>indigoferoid/millettioid clade</taxon>
        <taxon>Phaseoleae</taxon>
        <taxon>Flemingia</taxon>
    </lineage>
</organism>
<proteinExistence type="predicted"/>
<gene>
    <name evidence="1" type="ORF">Fmac_000070</name>
</gene>
<comment type="caution">
    <text evidence="1">The sequence shown here is derived from an EMBL/GenBank/DDBJ whole genome shotgun (WGS) entry which is preliminary data.</text>
</comment>
<dbReference type="Proteomes" id="UP001603857">
    <property type="component" value="Unassembled WGS sequence"/>
</dbReference>
<evidence type="ECO:0000313" key="2">
    <source>
        <dbReference type="Proteomes" id="UP001603857"/>
    </source>
</evidence>
<protein>
    <submittedName>
        <fullName evidence="1">Uncharacterized protein</fullName>
    </submittedName>
</protein>
<keyword evidence="2" id="KW-1185">Reference proteome</keyword>
<reference evidence="1 2" key="1">
    <citation type="submission" date="2024-08" db="EMBL/GenBank/DDBJ databases">
        <title>Insights into the chromosomal genome structure of Flemingia macrophylla.</title>
        <authorList>
            <person name="Ding Y."/>
            <person name="Zhao Y."/>
            <person name="Bi W."/>
            <person name="Wu M."/>
            <person name="Zhao G."/>
            <person name="Gong Y."/>
            <person name="Li W."/>
            <person name="Zhang P."/>
        </authorList>
    </citation>
    <scope>NUCLEOTIDE SEQUENCE [LARGE SCALE GENOMIC DNA]</scope>
    <source>
        <strain evidence="1">DYQJB</strain>
        <tissue evidence="1">Leaf</tissue>
    </source>
</reference>
<dbReference type="AlphaFoldDB" id="A0ABD1NG17"/>
<sequence>MIKSIFFFSLIQQTRNEGWLKYDMGTTKRFFSFSPTYTATQPFGTSTRL</sequence>